<feature type="region of interest" description="Disordered" evidence="1">
    <location>
        <begin position="178"/>
        <end position="205"/>
    </location>
</feature>
<protein>
    <submittedName>
        <fullName evidence="2">Uncharacterized protein</fullName>
    </submittedName>
</protein>
<organism evidence="2">
    <name type="scientific">uncultured Caudovirales phage</name>
    <dbReference type="NCBI Taxonomy" id="2100421"/>
    <lineage>
        <taxon>Viruses</taxon>
        <taxon>Duplodnaviria</taxon>
        <taxon>Heunggongvirae</taxon>
        <taxon>Uroviricota</taxon>
        <taxon>Caudoviricetes</taxon>
        <taxon>Peduoviridae</taxon>
        <taxon>Maltschvirus</taxon>
        <taxon>Maltschvirus maltsch</taxon>
    </lineage>
</organism>
<evidence type="ECO:0000313" key="2">
    <source>
        <dbReference type="EMBL" id="CAB4141638.1"/>
    </source>
</evidence>
<dbReference type="EMBL" id="LR796394">
    <property type="protein sequence ID" value="CAB4141638.1"/>
    <property type="molecule type" value="Genomic_DNA"/>
</dbReference>
<accession>A0A6J5M4M6</accession>
<sequence length="242" mass="27436">MLIDKEPDELGELEVEAAKSELPEKYRDKSLEEIIRMHQEAEKLIGKQAQEVGEVRKLADELIKQNISSKQPAKQEEPEVDFFENPQKAVQATIEKHPDVLAARQASMEFKRLQIQQKLTQEHPDYTQVVGDSEFQNWVKGSSVRLALYAKADSEFDYDSANELLSTFKQLRGVKSKQAEQASDASRAKSMKAAQVDVGGSGESSKRVYRRADLIRLKMTDPARYEALSDEIMQAYSEGRVK</sequence>
<gene>
    <name evidence="2" type="ORF">UFOVP420_17</name>
</gene>
<reference evidence="2" key="1">
    <citation type="submission" date="2020-04" db="EMBL/GenBank/DDBJ databases">
        <authorList>
            <person name="Chiriac C."/>
            <person name="Salcher M."/>
            <person name="Ghai R."/>
            <person name="Kavagutti S V."/>
        </authorList>
    </citation>
    <scope>NUCLEOTIDE SEQUENCE</scope>
</reference>
<evidence type="ECO:0000256" key="1">
    <source>
        <dbReference type="SAM" id="MobiDB-lite"/>
    </source>
</evidence>
<proteinExistence type="predicted"/>
<name>A0A6J5M4M6_9CAUD</name>